<sequence>MADHSKPNSTHSEHADSTPDHESALLSVLTLASLYSTTVEAFGLIRAAGKWSHDEQLLLTRLGIQQARLLTWGDALGIASPPKSVTTSAVPKHPSAAYPDLTEPTFFTPRDPRLDEEGVRKAVEGALNAIVDRSSHLTREEMMDKFGLKPPKKLTGHVYQPALDTTRLEGFREKYELLKEVAETFAGLQTTQRSASITLPSAWIISDGVRFAEFLRLTQEKIDSLVELLGVKDGVDRGLKMDIRGFGWHLTADRTRIAQDVSKLRLIMEACEGDYPEYLGAVDQALVNIDREERERYMPSPFPKPKPAPVAAPVAPANSSPAFTKAVEGSNGSANGGGHSAGHQAQAAGAKRPSIFGRLFRKSSSQVPKSNHHRASTPSNLNPTTQLPDRSLSDAGPHDPTYDNHHDEEPLVRERSKSVGDIYDLNEYQKAGGEHGEELGRVETYATVSAGSEDGGEEVGKMISRHDQYRGIGRVETRDVR</sequence>
<feature type="region of interest" description="Disordered" evidence="1">
    <location>
        <begin position="363"/>
        <end position="420"/>
    </location>
</feature>
<dbReference type="Pfam" id="PF14479">
    <property type="entry name" value="HeLo"/>
    <property type="match status" value="1"/>
</dbReference>
<evidence type="ECO:0000256" key="1">
    <source>
        <dbReference type="SAM" id="MobiDB-lite"/>
    </source>
</evidence>
<evidence type="ECO:0000259" key="2">
    <source>
        <dbReference type="Pfam" id="PF14479"/>
    </source>
</evidence>
<name>A0A1V8SUS8_9PEZI</name>
<evidence type="ECO:0000313" key="3">
    <source>
        <dbReference type="EMBL" id="OQO02937.1"/>
    </source>
</evidence>
<comment type="caution">
    <text evidence="3">The sequence shown here is derived from an EMBL/GenBank/DDBJ whole genome shotgun (WGS) entry which is preliminary data.</text>
</comment>
<dbReference type="STRING" id="1507870.A0A1V8SUS8"/>
<dbReference type="InterPro" id="IPR038305">
    <property type="entry name" value="HeLo_sf"/>
</dbReference>
<dbReference type="InParanoid" id="A0A1V8SUS8"/>
<dbReference type="Proteomes" id="UP000192596">
    <property type="component" value="Unassembled WGS sequence"/>
</dbReference>
<dbReference type="InterPro" id="IPR029498">
    <property type="entry name" value="HeLo_dom"/>
</dbReference>
<evidence type="ECO:0000313" key="4">
    <source>
        <dbReference type="Proteomes" id="UP000192596"/>
    </source>
</evidence>
<feature type="compositionally biased region" description="Low complexity" evidence="1">
    <location>
        <begin position="311"/>
        <end position="333"/>
    </location>
</feature>
<protein>
    <recommendedName>
        <fullName evidence="2">Prion-inhibition and propagation HeLo domain-containing protein</fullName>
    </recommendedName>
</protein>
<dbReference type="OrthoDB" id="20872at2759"/>
<feature type="compositionally biased region" description="Polar residues" evidence="1">
    <location>
        <begin position="376"/>
        <end position="388"/>
    </location>
</feature>
<proteinExistence type="predicted"/>
<accession>A0A1V8SUS8</accession>
<feature type="region of interest" description="Disordered" evidence="1">
    <location>
        <begin position="297"/>
        <end position="350"/>
    </location>
</feature>
<feature type="compositionally biased region" description="Basic and acidic residues" evidence="1">
    <location>
        <begin position="396"/>
        <end position="418"/>
    </location>
</feature>
<organism evidence="3 4">
    <name type="scientific">Cryoendolithus antarcticus</name>
    <dbReference type="NCBI Taxonomy" id="1507870"/>
    <lineage>
        <taxon>Eukaryota</taxon>
        <taxon>Fungi</taxon>
        <taxon>Dikarya</taxon>
        <taxon>Ascomycota</taxon>
        <taxon>Pezizomycotina</taxon>
        <taxon>Dothideomycetes</taxon>
        <taxon>Dothideomycetidae</taxon>
        <taxon>Cladosporiales</taxon>
        <taxon>Cladosporiaceae</taxon>
        <taxon>Cryoendolithus</taxon>
    </lineage>
</organism>
<dbReference type="Gene3D" id="1.20.120.1020">
    <property type="entry name" value="Prion-inhibition and propagation, HeLo domain"/>
    <property type="match status" value="1"/>
</dbReference>
<feature type="region of interest" description="Disordered" evidence="1">
    <location>
        <begin position="83"/>
        <end position="104"/>
    </location>
</feature>
<feature type="compositionally biased region" description="Pro residues" evidence="1">
    <location>
        <begin position="300"/>
        <end position="310"/>
    </location>
</feature>
<dbReference type="EMBL" id="NAJO01000026">
    <property type="protein sequence ID" value="OQO02937.1"/>
    <property type="molecule type" value="Genomic_DNA"/>
</dbReference>
<reference evidence="4" key="1">
    <citation type="submission" date="2017-03" db="EMBL/GenBank/DDBJ databases">
        <title>Genomes of endolithic fungi from Antarctica.</title>
        <authorList>
            <person name="Coleine C."/>
            <person name="Masonjones S."/>
            <person name="Stajich J.E."/>
        </authorList>
    </citation>
    <scope>NUCLEOTIDE SEQUENCE [LARGE SCALE GENOMIC DNA]</scope>
    <source>
        <strain evidence="4">CCFEE 5527</strain>
    </source>
</reference>
<keyword evidence="4" id="KW-1185">Reference proteome</keyword>
<dbReference type="AlphaFoldDB" id="A0A1V8SUS8"/>
<feature type="compositionally biased region" description="Low complexity" evidence="1">
    <location>
        <begin position="341"/>
        <end position="350"/>
    </location>
</feature>
<feature type="domain" description="Prion-inhibition and propagation HeLo" evidence="2">
    <location>
        <begin position="26"/>
        <end position="267"/>
    </location>
</feature>
<gene>
    <name evidence="3" type="ORF">B0A48_11220</name>
</gene>